<dbReference type="Pfam" id="PF03762">
    <property type="entry name" value="VOMI"/>
    <property type="match status" value="1"/>
</dbReference>
<dbReference type="Ensembl" id="ENSCCRT00015005504.1">
    <property type="protein sequence ID" value="ENSCCRP00015005286.1"/>
    <property type="gene ID" value="ENSCCRG00015002841.1"/>
</dbReference>
<sequence length="70" mass="7767">MLLYESVLYKYDPFSLSILCLLDQLIHFVSILIDQTSALTVSNGRVWGSWGQKEMCPSGTHAAGFSLKVS</sequence>
<dbReference type="Proteomes" id="UP000694700">
    <property type="component" value="Unplaced"/>
</dbReference>
<protein>
    <submittedName>
        <fullName evidence="1">Uncharacterized protein</fullName>
    </submittedName>
</protein>
<dbReference type="Gene3D" id="2.100.10.20">
    <property type="entry name" value="Vitelline membrane outer layer protein I (VOMI)"/>
    <property type="match status" value="1"/>
</dbReference>
<dbReference type="SUPFAM" id="SSF51092">
    <property type="entry name" value="Vitelline membrane outer protein-I (VMO-I)"/>
    <property type="match status" value="1"/>
</dbReference>
<accession>A0A8C1SBB7</accession>
<dbReference type="InterPro" id="IPR036706">
    <property type="entry name" value="VOMI_sf"/>
</dbReference>
<organism evidence="1 2">
    <name type="scientific">Cyprinus carpio</name>
    <name type="common">Common carp</name>
    <dbReference type="NCBI Taxonomy" id="7962"/>
    <lineage>
        <taxon>Eukaryota</taxon>
        <taxon>Metazoa</taxon>
        <taxon>Chordata</taxon>
        <taxon>Craniata</taxon>
        <taxon>Vertebrata</taxon>
        <taxon>Euteleostomi</taxon>
        <taxon>Actinopterygii</taxon>
        <taxon>Neopterygii</taxon>
        <taxon>Teleostei</taxon>
        <taxon>Ostariophysi</taxon>
        <taxon>Cypriniformes</taxon>
        <taxon>Cyprinidae</taxon>
        <taxon>Cyprininae</taxon>
        <taxon>Cyprinus</taxon>
    </lineage>
</organism>
<reference evidence="1" key="1">
    <citation type="submission" date="2025-08" db="UniProtKB">
        <authorList>
            <consortium name="Ensembl"/>
        </authorList>
    </citation>
    <scope>IDENTIFICATION</scope>
</reference>
<dbReference type="AlphaFoldDB" id="A0A8C1SBB7"/>
<dbReference type="InterPro" id="IPR005515">
    <property type="entry name" value="VOMI"/>
</dbReference>
<name>A0A8C1SBB7_CYPCA</name>
<evidence type="ECO:0000313" key="2">
    <source>
        <dbReference type="Proteomes" id="UP000694700"/>
    </source>
</evidence>
<evidence type="ECO:0000313" key="1">
    <source>
        <dbReference type="Ensembl" id="ENSCCRP00015005286.1"/>
    </source>
</evidence>
<proteinExistence type="predicted"/>